<dbReference type="InterPro" id="IPR029032">
    <property type="entry name" value="AhpD-like"/>
</dbReference>
<keyword evidence="3" id="KW-1185">Reference proteome</keyword>
<dbReference type="NCBIfam" id="TIGR00778">
    <property type="entry name" value="ahpD_dom"/>
    <property type="match status" value="1"/>
</dbReference>
<dbReference type="EMBL" id="JBHTIF010000001">
    <property type="protein sequence ID" value="MFD0724718.1"/>
    <property type="molecule type" value="Genomic_DNA"/>
</dbReference>
<feature type="domain" description="Carboxymuconolactone decarboxylase-like" evidence="1">
    <location>
        <begin position="47"/>
        <end position="110"/>
    </location>
</feature>
<dbReference type="PANTHER" id="PTHR35446:SF3">
    <property type="entry name" value="CMD DOMAIN-CONTAINING PROTEIN"/>
    <property type="match status" value="1"/>
</dbReference>
<organism evidence="2 3">
    <name type="scientific">Lysobacter brunescens</name>
    <dbReference type="NCBI Taxonomy" id="262323"/>
    <lineage>
        <taxon>Bacteria</taxon>
        <taxon>Pseudomonadati</taxon>
        <taxon>Pseudomonadota</taxon>
        <taxon>Gammaproteobacteria</taxon>
        <taxon>Lysobacterales</taxon>
        <taxon>Lysobacteraceae</taxon>
        <taxon>Lysobacter</taxon>
    </lineage>
</organism>
<evidence type="ECO:0000313" key="2">
    <source>
        <dbReference type="EMBL" id="MFD0724718.1"/>
    </source>
</evidence>
<name>A0ABW2YCU3_9GAMM</name>
<dbReference type="InterPro" id="IPR003779">
    <property type="entry name" value="CMD-like"/>
</dbReference>
<dbReference type="SUPFAM" id="SSF69118">
    <property type="entry name" value="AhpD-like"/>
    <property type="match status" value="1"/>
</dbReference>
<gene>
    <name evidence="2" type="ORF">ACFQ0E_03800</name>
</gene>
<reference evidence="3" key="1">
    <citation type="journal article" date="2019" name="Int. J. Syst. Evol. Microbiol.">
        <title>The Global Catalogue of Microorganisms (GCM) 10K type strain sequencing project: providing services to taxonomists for standard genome sequencing and annotation.</title>
        <authorList>
            <consortium name="The Broad Institute Genomics Platform"/>
            <consortium name="The Broad Institute Genome Sequencing Center for Infectious Disease"/>
            <person name="Wu L."/>
            <person name="Ma J."/>
        </authorList>
    </citation>
    <scope>NUCLEOTIDE SEQUENCE [LARGE SCALE GENOMIC DNA]</scope>
    <source>
        <strain evidence="3">CCUG 55585</strain>
    </source>
</reference>
<dbReference type="Pfam" id="PF02627">
    <property type="entry name" value="CMD"/>
    <property type="match status" value="1"/>
</dbReference>
<accession>A0ABW2YCU3</accession>
<dbReference type="Proteomes" id="UP001597110">
    <property type="component" value="Unassembled WGS sequence"/>
</dbReference>
<protein>
    <submittedName>
        <fullName evidence="2">Carboxymuconolactone decarboxylase family protein</fullName>
    </submittedName>
</protein>
<dbReference type="InterPro" id="IPR004675">
    <property type="entry name" value="AhpD_core"/>
</dbReference>
<sequence>MNRLPIPAVETAPAASQPLLAAVKQQLGMVPNLMKVLAHSPAGLGAYLGFSAATAGGALEAADRERIALAVAEANGCEYCLSAHTYLGRNVAKLPAGELEAARDARSADPRSQALLTFTRAVVEQRGQVDDQALQAFTAAGFGPDAVVEVVANVAINVFTNYLNNVARTTVDFPLVPARTAVRAA</sequence>
<evidence type="ECO:0000313" key="3">
    <source>
        <dbReference type="Proteomes" id="UP001597110"/>
    </source>
</evidence>
<comment type="caution">
    <text evidence="2">The sequence shown here is derived from an EMBL/GenBank/DDBJ whole genome shotgun (WGS) entry which is preliminary data.</text>
</comment>
<dbReference type="PANTHER" id="PTHR35446">
    <property type="entry name" value="SI:CH211-175M2.5"/>
    <property type="match status" value="1"/>
</dbReference>
<dbReference type="Gene3D" id="1.20.1290.10">
    <property type="entry name" value="AhpD-like"/>
    <property type="match status" value="1"/>
</dbReference>
<proteinExistence type="predicted"/>
<dbReference type="RefSeq" id="WP_386822366.1">
    <property type="nucleotide sequence ID" value="NZ_JBHTIF010000001.1"/>
</dbReference>
<evidence type="ECO:0000259" key="1">
    <source>
        <dbReference type="Pfam" id="PF02627"/>
    </source>
</evidence>